<dbReference type="InterPro" id="IPR051612">
    <property type="entry name" value="Teichoic_Acid_Biosynth"/>
</dbReference>
<keyword evidence="6" id="KW-0472">Membrane</keyword>
<dbReference type="RefSeq" id="WP_229386167.1">
    <property type="nucleotide sequence ID" value="NZ_JAGTTN010000010.1"/>
</dbReference>
<sequence length="445" mass="47853">MASFSFGAGNARKLATIPLYAAGRLLTLVVPRSRDQWIFGCGVGIGDGALALWHEAVADGRTPVWLVSSDREARDAAVRGIPTVRKGSPRGLWRTARAGVIVVTHGFGDVNRYAVSGAFVVQLWHGIPLKRIGLDSPETLRVPTMIARTPAAPVLRGLLRAMYRGAARRIRILPAASHLVRGRLESAFALADARVPVTGEPRVDVLSRGAVDERRADARAAIGRAAPRADPSARYVLYAPTWRDGAADPAVPTDAEWARIIEVLTRHDATMLVRSHPLGAGEYAPPFPTDRVQPLGSDLVADVTPLLTGLDALVTDYSSLAFDAALVPLPVVFLAPDVDDYAERRGFYGRYDEVAGDDWSTDWSGAAAQLDDILGDAAERERRVARSRARSERVHAYRDGGNAARVYRAILAGMVPTPSPRIAGALRGAPRQVGPDDARPTEGTR</sequence>
<evidence type="ECO:0000256" key="5">
    <source>
        <dbReference type="ARBA" id="ARBA00022944"/>
    </source>
</evidence>
<evidence type="ECO:0000256" key="2">
    <source>
        <dbReference type="ARBA" id="ARBA00010488"/>
    </source>
</evidence>
<keyword evidence="4" id="KW-0808">Transferase</keyword>
<dbReference type="InterPro" id="IPR007554">
    <property type="entry name" value="Glycerophosphate_synth"/>
</dbReference>
<evidence type="ECO:0000313" key="8">
    <source>
        <dbReference type="EMBL" id="MCC2034170.1"/>
    </source>
</evidence>
<proteinExistence type="inferred from homology"/>
<keyword evidence="3" id="KW-1003">Cell membrane</keyword>
<dbReference type="InterPro" id="IPR043148">
    <property type="entry name" value="TagF_C"/>
</dbReference>
<keyword evidence="5" id="KW-0777">Teichoic acid biosynthesis</keyword>
<dbReference type="GO" id="GO:0019350">
    <property type="term" value="P:teichoic acid biosynthetic process"/>
    <property type="evidence" value="ECO:0007669"/>
    <property type="project" value="UniProtKB-KW"/>
</dbReference>
<dbReference type="Gene3D" id="3.40.50.11820">
    <property type="match status" value="1"/>
</dbReference>
<evidence type="ECO:0000256" key="1">
    <source>
        <dbReference type="ARBA" id="ARBA00004202"/>
    </source>
</evidence>
<comment type="caution">
    <text evidence="8">The sequence shown here is derived from an EMBL/GenBank/DDBJ whole genome shotgun (WGS) entry which is preliminary data.</text>
</comment>
<dbReference type="PANTHER" id="PTHR37316">
    <property type="entry name" value="TEICHOIC ACID GLYCEROL-PHOSPHATE PRIMASE"/>
    <property type="match status" value="1"/>
</dbReference>
<evidence type="ECO:0000256" key="7">
    <source>
        <dbReference type="SAM" id="MobiDB-lite"/>
    </source>
</evidence>
<dbReference type="InterPro" id="IPR043149">
    <property type="entry name" value="TagF_N"/>
</dbReference>
<feature type="compositionally biased region" description="Basic and acidic residues" evidence="7">
    <location>
        <begin position="434"/>
        <end position="445"/>
    </location>
</feature>
<evidence type="ECO:0000256" key="6">
    <source>
        <dbReference type="ARBA" id="ARBA00023136"/>
    </source>
</evidence>
<dbReference type="Pfam" id="PF04464">
    <property type="entry name" value="Glyphos_transf"/>
    <property type="match status" value="1"/>
</dbReference>
<organism evidence="8 9">
    <name type="scientific">Microbacterium allomyrinae</name>
    <dbReference type="NCBI Taxonomy" id="2830666"/>
    <lineage>
        <taxon>Bacteria</taxon>
        <taxon>Bacillati</taxon>
        <taxon>Actinomycetota</taxon>
        <taxon>Actinomycetes</taxon>
        <taxon>Micrococcales</taxon>
        <taxon>Microbacteriaceae</taxon>
        <taxon>Microbacterium</taxon>
    </lineage>
</organism>
<name>A0A9X1S5T0_9MICO</name>
<dbReference type="PANTHER" id="PTHR37316:SF3">
    <property type="entry name" value="TEICHOIC ACID GLYCEROL-PHOSPHATE TRANSFERASE"/>
    <property type="match status" value="1"/>
</dbReference>
<dbReference type="EMBL" id="JAGTTN010000010">
    <property type="protein sequence ID" value="MCC2034170.1"/>
    <property type="molecule type" value="Genomic_DNA"/>
</dbReference>
<gene>
    <name evidence="8" type="ORF">KEC57_18455</name>
</gene>
<evidence type="ECO:0000256" key="4">
    <source>
        <dbReference type="ARBA" id="ARBA00022679"/>
    </source>
</evidence>
<evidence type="ECO:0000256" key="3">
    <source>
        <dbReference type="ARBA" id="ARBA00022475"/>
    </source>
</evidence>
<dbReference type="Gene3D" id="3.40.50.12580">
    <property type="match status" value="1"/>
</dbReference>
<keyword evidence="9" id="KW-1185">Reference proteome</keyword>
<comment type="subcellular location">
    <subcellularLocation>
        <location evidence="1">Cell membrane</location>
        <topology evidence="1">Peripheral membrane protein</topology>
    </subcellularLocation>
</comment>
<reference evidence="8" key="1">
    <citation type="submission" date="2021-04" db="EMBL/GenBank/DDBJ databases">
        <title>Microbacterium tenobrionis sp. nov. and Microbacterium allomyrinae sp. nov., isolated from larvae of Tenobrio molitor and Allomyrina dichotoma, respectively.</title>
        <authorList>
            <person name="Lee S.D."/>
        </authorList>
    </citation>
    <scope>NUCLEOTIDE SEQUENCE</scope>
    <source>
        <strain evidence="8">BWT-G7</strain>
    </source>
</reference>
<dbReference type="GO" id="GO:0047355">
    <property type="term" value="F:CDP-glycerol glycerophosphotransferase activity"/>
    <property type="evidence" value="ECO:0007669"/>
    <property type="project" value="InterPro"/>
</dbReference>
<dbReference type="SUPFAM" id="SSF53756">
    <property type="entry name" value="UDP-Glycosyltransferase/glycogen phosphorylase"/>
    <property type="match status" value="1"/>
</dbReference>
<comment type="similarity">
    <text evidence="2">Belongs to the CDP-glycerol glycerophosphotransferase family.</text>
</comment>
<dbReference type="Proteomes" id="UP001139354">
    <property type="component" value="Unassembled WGS sequence"/>
</dbReference>
<protein>
    <submittedName>
        <fullName evidence="8">CDP-glycerol glycerophosphotransferase family protein</fullName>
    </submittedName>
</protein>
<accession>A0A9X1S5T0</accession>
<dbReference type="AlphaFoldDB" id="A0A9X1S5T0"/>
<feature type="region of interest" description="Disordered" evidence="7">
    <location>
        <begin position="421"/>
        <end position="445"/>
    </location>
</feature>
<dbReference type="GO" id="GO:0005886">
    <property type="term" value="C:plasma membrane"/>
    <property type="evidence" value="ECO:0007669"/>
    <property type="project" value="UniProtKB-SubCell"/>
</dbReference>
<evidence type="ECO:0000313" key="9">
    <source>
        <dbReference type="Proteomes" id="UP001139354"/>
    </source>
</evidence>